<evidence type="ECO:0000259" key="3">
    <source>
        <dbReference type="Pfam" id="PF00586"/>
    </source>
</evidence>
<keyword evidence="2 4" id="KW-0808">Transferase</keyword>
<dbReference type="PANTHER" id="PTHR30270">
    <property type="entry name" value="THIAMINE-MONOPHOSPHATE KINASE"/>
    <property type="match status" value="1"/>
</dbReference>
<feature type="binding site" evidence="2">
    <location>
        <position position="31"/>
    </location>
    <ligand>
        <name>Mg(2+)</name>
        <dbReference type="ChEBI" id="CHEBI:18420"/>
        <label>4</label>
    </ligand>
</feature>
<dbReference type="RefSeq" id="WP_011770542.1">
    <property type="nucleotide sequence ID" value="NC_008709.1"/>
</dbReference>
<dbReference type="EMBL" id="CP000510">
    <property type="protein sequence ID" value="ABM03982.1"/>
    <property type="molecule type" value="Genomic_DNA"/>
</dbReference>
<feature type="binding site" evidence="2">
    <location>
        <position position="271"/>
    </location>
    <ligand>
        <name>substrate</name>
    </ligand>
</feature>
<dbReference type="Gene3D" id="3.30.1330.10">
    <property type="entry name" value="PurM-like, N-terminal domain"/>
    <property type="match status" value="1"/>
</dbReference>
<dbReference type="HAMAP" id="MF_02128">
    <property type="entry name" value="TMP_kinase"/>
    <property type="match status" value="1"/>
</dbReference>
<name>A1SWW7_PSYIN</name>
<feature type="binding site" evidence="2">
    <location>
        <begin position="127"/>
        <end position="128"/>
    </location>
    <ligand>
        <name>ATP</name>
        <dbReference type="ChEBI" id="CHEBI:30616"/>
    </ligand>
</feature>
<feature type="binding site" evidence="2">
    <location>
        <position position="331"/>
    </location>
    <ligand>
        <name>substrate</name>
    </ligand>
</feature>
<feature type="binding site" evidence="2">
    <location>
        <position position="48"/>
    </location>
    <ligand>
        <name>Mg(2+)</name>
        <dbReference type="ChEBI" id="CHEBI:18420"/>
        <label>1</label>
    </ligand>
</feature>
<dbReference type="Gene3D" id="3.90.650.10">
    <property type="entry name" value="PurM-like C-terminal domain"/>
    <property type="match status" value="1"/>
</dbReference>
<dbReference type="AlphaFoldDB" id="A1SWW7"/>
<sequence length="335" mass="36314">MNLSEFDLIDSYFKRSTTVQNSGVALGIGDDCALLDIPEGYQLAVSTDSLVCGVHFFEDVDPYRLGYKALAVNLSDLAAMGALPKWVSLAITLPNGAMVNNNPNWLSEFTRGFFALADKFDVVLVGGDTTKGPLSITVSVKGIVPRGLALQRNKANLGDLICVSNFIGDGALGLSIKLNELAVTNPQYFVDALELTEPRVDLGILLRGLASSCIDISDGLTQDLIHILKASHCAANIAIESLPLSKTMRKEVNLGKLNNDEAVQYALTGGDDYELLFTISENNLRLLEQRIAQQTQPIPSLSVIGRTTLQQSELIAFFKEKQAVTYSTGGWDHFK</sequence>
<dbReference type="HOGENOM" id="CLU_046964_3_0_6"/>
<dbReference type="Pfam" id="PF00586">
    <property type="entry name" value="AIRS"/>
    <property type="match status" value="1"/>
</dbReference>
<dbReference type="CDD" id="cd02194">
    <property type="entry name" value="ThiL"/>
    <property type="match status" value="1"/>
</dbReference>
<feature type="binding site" evidence="2">
    <location>
        <position position="55"/>
    </location>
    <ligand>
        <name>substrate</name>
    </ligand>
</feature>
<comment type="function">
    <text evidence="2">Catalyzes the ATP-dependent phosphorylation of thiamine-monophosphate (TMP) to form thiamine-pyrophosphate (TPP), the active form of vitamin B1.</text>
</comment>
<dbReference type="GO" id="GO:0005524">
    <property type="term" value="F:ATP binding"/>
    <property type="evidence" value="ECO:0007669"/>
    <property type="project" value="UniProtKB-UniRule"/>
</dbReference>
<dbReference type="SUPFAM" id="SSF56042">
    <property type="entry name" value="PurM C-terminal domain-like"/>
    <property type="match status" value="1"/>
</dbReference>
<feature type="binding site" evidence="2">
    <location>
        <position position="48"/>
    </location>
    <ligand>
        <name>Mg(2+)</name>
        <dbReference type="ChEBI" id="CHEBI:18420"/>
        <label>2</label>
    </ligand>
</feature>
<keyword evidence="5" id="KW-1185">Reference proteome</keyword>
<dbReference type="Proteomes" id="UP000000639">
    <property type="component" value="Chromosome"/>
</dbReference>
<proteinExistence type="inferred from homology"/>
<feature type="binding site" evidence="2">
    <location>
        <position position="47"/>
    </location>
    <ligand>
        <name>Mg(2+)</name>
        <dbReference type="ChEBI" id="CHEBI:18420"/>
        <label>1</label>
    </ligand>
</feature>
<feature type="domain" description="PurM-like N-terminal" evidence="3">
    <location>
        <begin position="29"/>
        <end position="144"/>
    </location>
</feature>
<keyword evidence="2" id="KW-0460">Magnesium</keyword>
<keyword evidence="2 4" id="KW-0418">Kinase</keyword>
<feature type="binding site" evidence="2">
    <location>
        <position position="76"/>
    </location>
    <ligand>
        <name>Mg(2+)</name>
        <dbReference type="ChEBI" id="CHEBI:18420"/>
        <label>2</label>
    </ligand>
</feature>
<dbReference type="KEGG" id="pin:Ping_2241"/>
<keyword evidence="2" id="KW-0067">ATP-binding</keyword>
<dbReference type="GO" id="GO:0009228">
    <property type="term" value="P:thiamine biosynthetic process"/>
    <property type="evidence" value="ECO:0007669"/>
    <property type="project" value="UniProtKB-KW"/>
</dbReference>
<organism evidence="4 5">
    <name type="scientific">Psychromonas ingrahamii (strain DSM 17664 / CCUG 51855 / 37)</name>
    <dbReference type="NCBI Taxonomy" id="357804"/>
    <lineage>
        <taxon>Bacteria</taxon>
        <taxon>Pseudomonadati</taxon>
        <taxon>Pseudomonadota</taxon>
        <taxon>Gammaproteobacteria</taxon>
        <taxon>Alteromonadales</taxon>
        <taxon>Psychromonadaceae</taxon>
        <taxon>Psychromonas</taxon>
    </lineage>
</organism>
<dbReference type="STRING" id="357804.Ping_2241"/>
<dbReference type="GO" id="GO:0009030">
    <property type="term" value="F:thiamine-phosphate kinase activity"/>
    <property type="evidence" value="ECO:0007669"/>
    <property type="project" value="UniProtKB-UniRule"/>
</dbReference>
<dbReference type="GO" id="GO:0000287">
    <property type="term" value="F:magnesium ion binding"/>
    <property type="evidence" value="ECO:0007669"/>
    <property type="project" value="UniProtKB-UniRule"/>
</dbReference>
<feature type="binding site" evidence="2">
    <location>
        <position position="46"/>
    </location>
    <ligand>
        <name>Mg(2+)</name>
        <dbReference type="ChEBI" id="CHEBI:18420"/>
        <label>4</label>
    </ligand>
</feature>
<feature type="binding site" evidence="2">
    <location>
        <position position="218"/>
    </location>
    <ligand>
        <name>Mg(2+)</name>
        <dbReference type="ChEBI" id="CHEBI:18420"/>
        <label>5</label>
    </ligand>
</feature>
<feature type="binding site" evidence="2">
    <location>
        <position position="217"/>
    </location>
    <ligand>
        <name>ATP</name>
        <dbReference type="ChEBI" id="CHEBI:30616"/>
    </ligand>
</feature>
<dbReference type="InterPro" id="IPR006283">
    <property type="entry name" value="ThiL-like"/>
</dbReference>
<comment type="similarity">
    <text evidence="2">Belongs to the thiamine-monophosphate kinase family.</text>
</comment>
<evidence type="ECO:0000256" key="1">
    <source>
        <dbReference type="ARBA" id="ARBA00022977"/>
    </source>
</evidence>
<accession>A1SWW7</accession>
<dbReference type="eggNOG" id="COG0611">
    <property type="taxonomic scope" value="Bacteria"/>
</dbReference>
<keyword evidence="1 2" id="KW-0784">Thiamine biosynthesis</keyword>
<gene>
    <name evidence="2" type="primary">thiL</name>
    <name evidence="4" type="ordered locus">Ping_2241</name>
</gene>
<feature type="binding site" evidence="2">
    <location>
        <position position="215"/>
    </location>
    <ligand>
        <name>Mg(2+)</name>
        <dbReference type="ChEBI" id="CHEBI:18420"/>
        <label>3</label>
    </ligand>
</feature>
<evidence type="ECO:0000313" key="4">
    <source>
        <dbReference type="EMBL" id="ABM03982.1"/>
    </source>
</evidence>
<comment type="miscellaneous">
    <text evidence="2">Reaction mechanism of ThiL seems to utilize a direct, inline transfer of the gamma-phosphate of ATP to TMP rather than a phosphorylated enzyme intermediate.</text>
</comment>
<dbReference type="InterPro" id="IPR016188">
    <property type="entry name" value="PurM-like_N"/>
</dbReference>
<dbReference type="InterPro" id="IPR036676">
    <property type="entry name" value="PurM-like_C_sf"/>
</dbReference>
<dbReference type="NCBIfam" id="TIGR01379">
    <property type="entry name" value="thiL"/>
    <property type="match status" value="1"/>
</dbReference>
<dbReference type="SUPFAM" id="SSF55326">
    <property type="entry name" value="PurM N-terminal domain-like"/>
    <property type="match status" value="1"/>
</dbReference>
<comment type="pathway">
    <text evidence="2">Cofactor biosynthesis; thiamine diphosphate biosynthesis; thiamine diphosphate from thiamine phosphate: step 1/1.</text>
</comment>
<feature type="binding site" evidence="2">
    <location>
        <position position="31"/>
    </location>
    <ligand>
        <name>Mg(2+)</name>
        <dbReference type="ChEBI" id="CHEBI:18420"/>
        <label>3</label>
    </ligand>
</feature>
<dbReference type="InterPro" id="IPR036921">
    <property type="entry name" value="PurM-like_N_sf"/>
</dbReference>
<dbReference type="PIRSF" id="PIRSF005303">
    <property type="entry name" value="Thiam_monoph_kin"/>
    <property type="match status" value="1"/>
</dbReference>
<dbReference type="EC" id="2.7.4.16" evidence="2"/>
<comment type="catalytic activity">
    <reaction evidence="2">
        <text>thiamine phosphate + ATP = thiamine diphosphate + ADP</text>
        <dbReference type="Rhea" id="RHEA:15913"/>
        <dbReference type="ChEBI" id="CHEBI:30616"/>
        <dbReference type="ChEBI" id="CHEBI:37575"/>
        <dbReference type="ChEBI" id="CHEBI:58937"/>
        <dbReference type="ChEBI" id="CHEBI:456216"/>
        <dbReference type="EC" id="2.7.4.16"/>
    </reaction>
</comment>
<feature type="binding site" evidence="2">
    <location>
        <position position="152"/>
    </location>
    <ligand>
        <name>ATP</name>
        <dbReference type="ChEBI" id="CHEBI:30616"/>
    </ligand>
</feature>
<feature type="binding site" evidence="2">
    <location>
        <position position="128"/>
    </location>
    <ligand>
        <name>Mg(2+)</name>
        <dbReference type="ChEBI" id="CHEBI:18420"/>
        <label>1</label>
    </ligand>
</feature>
<keyword evidence="2" id="KW-0479">Metal-binding</keyword>
<reference evidence="4 5" key="1">
    <citation type="submission" date="2007-01" db="EMBL/GenBank/DDBJ databases">
        <title>Complete sequence of Psychromonas ingrahamii 37.</title>
        <authorList>
            <consortium name="US DOE Joint Genome Institute"/>
            <person name="Copeland A."/>
            <person name="Lucas S."/>
            <person name="Lapidus A."/>
            <person name="Barry K."/>
            <person name="Detter J.C."/>
            <person name="Glavina del Rio T."/>
            <person name="Hammon N."/>
            <person name="Israni S."/>
            <person name="Dalin E."/>
            <person name="Tice H."/>
            <person name="Pitluck S."/>
            <person name="Thompson L.S."/>
            <person name="Brettin T."/>
            <person name="Bruce D."/>
            <person name="Han C."/>
            <person name="Tapia R."/>
            <person name="Schmutz J."/>
            <person name="Larimer F."/>
            <person name="Land M."/>
            <person name="Hauser L."/>
            <person name="Kyrpides N."/>
            <person name="Ivanova N."/>
            <person name="Staley J."/>
            <person name="Richardson P."/>
        </authorList>
    </citation>
    <scope>NUCLEOTIDE SEQUENCE [LARGE SCALE GENOMIC DNA]</scope>
    <source>
        <strain evidence="4 5">37</strain>
    </source>
</reference>
<dbReference type="UniPathway" id="UPA00060">
    <property type="reaction ID" value="UER00142"/>
</dbReference>
<dbReference type="GO" id="GO:0009229">
    <property type="term" value="P:thiamine diphosphate biosynthetic process"/>
    <property type="evidence" value="ECO:0007669"/>
    <property type="project" value="UniProtKB-UniRule"/>
</dbReference>
<feature type="binding site" evidence="2">
    <location>
        <position position="76"/>
    </location>
    <ligand>
        <name>Mg(2+)</name>
        <dbReference type="ChEBI" id="CHEBI:18420"/>
        <label>3</label>
    </ligand>
</feature>
<comment type="caution">
    <text evidence="2">Lacks conserved residue(s) required for the propagation of feature annotation.</text>
</comment>
<dbReference type="PANTHER" id="PTHR30270:SF0">
    <property type="entry name" value="THIAMINE-MONOPHOSPHATE KINASE"/>
    <property type="match status" value="1"/>
</dbReference>
<keyword evidence="2" id="KW-0547">Nucleotide-binding</keyword>
<evidence type="ECO:0000256" key="2">
    <source>
        <dbReference type="HAMAP-Rule" id="MF_02128"/>
    </source>
</evidence>
<protein>
    <recommendedName>
        <fullName evidence="2">Thiamine-monophosphate kinase</fullName>
        <shortName evidence="2">TMP kinase</shortName>
        <shortName evidence="2">Thiamine-phosphate kinase</shortName>
        <ecNumber evidence="2">2.7.4.16</ecNumber>
    </recommendedName>
</protein>
<dbReference type="OrthoDB" id="9802811at2"/>
<evidence type="ECO:0000313" key="5">
    <source>
        <dbReference type="Proteomes" id="UP000000639"/>
    </source>
</evidence>
<feature type="binding site" evidence="2">
    <location>
        <position position="76"/>
    </location>
    <ligand>
        <name>Mg(2+)</name>
        <dbReference type="ChEBI" id="CHEBI:18420"/>
        <label>4</label>
    </ligand>
</feature>